<comment type="caution">
    <text evidence="2">The sequence shown here is derived from an EMBL/GenBank/DDBJ whole genome shotgun (WGS) entry which is preliminary data.</text>
</comment>
<dbReference type="STRING" id="35608.A0A2U1LH48"/>
<keyword evidence="1" id="KW-1133">Transmembrane helix</keyword>
<dbReference type="SUPFAM" id="SSF48403">
    <property type="entry name" value="Ankyrin repeat"/>
    <property type="match status" value="1"/>
</dbReference>
<reference evidence="2 3" key="1">
    <citation type="journal article" date="2018" name="Mol. Plant">
        <title>The genome of Artemisia annua provides insight into the evolution of Asteraceae family and artemisinin biosynthesis.</title>
        <authorList>
            <person name="Shen Q."/>
            <person name="Zhang L."/>
            <person name="Liao Z."/>
            <person name="Wang S."/>
            <person name="Yan T."/>
            <person name="Shi P."/>
            <person name="Liu M."/>
            <person name="Fu X."/>
            <person name="Pan Q."/>
            <person name="Wang Y."/>
            <person name="Lv Z."/>
            <person name="Lu X."/>
            <person name="Zhang F."/>
            <person name="Jiang W."/>
            <person name="Ma Y."/>
            <person name="Chen M."/>
            <person name="Hao X."/>
            <person name="Li L."/>
            <person name="Tang Y."/>
            <person name="Lv G."/>
            <person name="Zhou Y."/>
            <person name="Sun X."/>
            <person name="Brodelius P.E."/>
            <person name="Rose J.K.C."/>
            <person name="Tang K."/>
        </authorList>
    </citation>
    <scope>NUCLEOTIDE SEQUENCE [LARGE SCALE GENOMIC DNA]</scope>
    <source>
        <strain evidence="3">cv. Huhao1</strain>
        <tissue evidence="2">Leaf</tissue>
    </source>
</reference>
<feature type="transmembrane region" description="Helical" evidence="1">
    <location>
        <begin position="121"/>
        <end position="139"/>
    </location>
</feature>
<keyword evidence="1" id="KW-0812">Transmembrane</keyword>
<keyword evidence="1" id="KW-0472">Membrane</keyword>
<dbReference type="InterPro" id="IPR036770">
    <property type="entry name" value="Ankyrin_rpt-contain_sf"/>
</dbReference>
<dbReference type="OrthoDB" id="1921232at2759"/>
<gene>
    <name evidence="2" type="ORF">CTI12_AA492170</name>
</gene>
<sequence>MDEKDLELQNKNYNTALSLAAAAGNVKTAMTMVKKNKIVLELPCNNNTMPLYMAALFARSEMVRFKHCTTTIVVGHCRRLRRPPLSPSSWTATVVAHYRVAPPPPLCTTTAAHHRRCTPPLLALLAIEGLFFSISLWIWRKRNNQKSGRPLHYKGSFFHFIIKGSMTQMINLPANALGLGPCS</sequence>
<dbReference type="Proteomes" id="UP000245207">
    <property type="component" value="Unassembled WGS sequence"/>
</dbReference>
<protein>
    <submittedName>
        <fullName evidence="2">Ankyrin repeat-containing domain-containing protein</fullName>
    </submittedName>
</protein>
<evidence type="ECO:0000313" key="3">
    <source>
        <dbReference type="Proteomes" id="UP000245207"/>
    </source>
</evidence>
<evidence type="ECO:0000256" key="1">
    <source>
        <dbReference type="SAM" id="Phobius"/>
    </source>
</evidence>
<dbReference type="AlphaFoldDB" id="A0A2U1LH48"/>
<dbReference type="Gene3D" id="1.25.40.20">
    <property type="entry name" value="Ankyrin repeat-containing domain"/>
    <property type="match status" value="1"/>
</dbReference>
<proteinExistence type="predicted"/>
<dbReference type="EMBL" id="PKPP01009422">
    <property type="protein sequence ID" value="PWA48292.1"/>
    <property type="molecule type" value="Genomic_DNA"/>
</dbReference>
<evidence type="ECO:0000313" key="2">
    <source>
        <dbReference type="EMBL" id="PWA48292.1"/>
    </source>
</evidence>
<keyword evidence="3" id="KW-1185">Reference proteome</keyword>
<name>A0A2U1LH48_ARTAN</name>
<organism evidence="2 3">
    <name type="scientific">Artemisia annua</name>
    <name type="common">Sweet wormwood</name>
    <dbReference type="NCBI Taxonomy" id="35608"/>
    <lineage>
        <taxon>Eukaryota</taxon>
        <taxon>Viridiplantae</taxon>
        <taxon>Streptophyta</taxon>
        <taxon>Embryophyta</taxon>
        <taxon>Tracheophyta</taxon>
        <taxon>Spermatophyta</taxon>
        <taxon>Magnoliopsida</taxon>
        <taxon>eudicotyledons</taxon>
        <taxon>Gunneridae</taxon>
        <taxon>Pentapetalae</taxon>
        <taxon>asterids</taxon>
        <taxon>campanulids</taxon>
        <taxon>Asterales</taxon>
        <taxon>Asteraceae</taxon>
        <taxon>Asteroideae</taxon>
        <taxon>Anthemideae</taxon>
        <taxon>Artemisiinae</taxon>
        <taxon>Artemisia</taxon>
    </lineage>
</organism>
<accession>A0A2U1LH48</accession>